<keyword evidence="2" id="KW-1185">Reference proteome</keyword>
<proteinExistence type="predicted"/>
<evidence type="ECO:0000313" key="2">
    <source>
        <dbReference type="Proteomes" id="UP000613177"/>
    </source>
</evidence>
<reference evidence="1" key="1">
    <citation type="submission" date="2021-01" db="EMBL/GenBank/DDBJ databases">
        <title>Metabolic potential, ecology and presence of endohyphal bacteria is reflected in genomic diversity of Mucoromycotina.</title>
        <authorList>
            <person name="Muszewska A."/>
            <person name="Okrasinska A."/>
            <person name="Steczkiewicz K."/>
            <person name="Drgas O."/>
            <person name="Orlowska M."/>
            <person name="Perlinska-Lenart U."/>
            <person name="Aleksandrzak-Piekarczyk T."/>
            <person name="Szatraj K."/>
            <person name="Zielenkiewicz U."/>
            <person name="Pilsyk S."/>
            <person name="Malc E."/>
            <person name="Mieczkowski P."/>
            <person name="Kruszewska J.S."/>
            <person name="Biernat P."/>
            <person name="Pawlowska J."/>
        </authorList>
    </citation>
    <scope>NUCLEOTIDE SEQUENCE</scope>
    <source>
        <strain evidence="1">WA0000018081</strain>
    </source>
</reference>
<gene>
    <name evidence="1" type="ORF">INT48_005873</name>
</gene>
<dbReference type="Proteomes" id="UP000613177">
    <property type="component" value="Unassembled WGS sequence"/>
</dbReference>
<protein>
    <submittedName>
        <fullName evidence="1">Uncharacterized protein</fullName>
    </submittedName>
</protein>
<evidence type="ECO:0000313" key="1">
    <source>
        <dbReference type="EMBL" id="KAG2233129.1"/>
    </source>
</evidence>
<name>A0A8H7SM65_9FUNG</name>
<comment type="caution">
    <text evidence="1">The sequence shown here is derived from an EMBL/GenBank/DDBJ whole genome shotgun (WGS) entry which is preliminary data.</text>
</comment>
<dbReference type="EMBL" id="JAEPRE010000089">
    <property type="protein sequence ID" value="KAG2233129.1"/>
    <property type="molecule type" value="Genomic_DNA"/>
</dbReference>
<organism evidence="1 2">
    <name type="scientific">Thamnidium elegans</name>
    <dbReference type="NCBI Taxonomy" id="101142"/>
    <lineage>
        <taxon>Eukaryota</taxon>
        <taxon>Fungi</taxon>
        <taxon>Fungi incertae sedis</taxon>
        <taxon>Mucoromycota</taxon>
        <taxon>Mucoromycotina</taxon>
        <taxon>Mucoromycetes</taxon>
        <taxon>Mucorales</taxon>
        <taxon>Mucorineae</taxon>
        <taxon>Mucoraceae</taxon>
        <taxon>Thamnidium</taxon>
    </lineage>
</organism>
<accession>A0A8H7SM65</accession>
<dbReference type="AlphaFoldDB" id="A0A8H7SM65"/>
<sequence>MEDTLLKTISELTTDFQALNEHQISFNLYLETSQNIYNVFCQQMRNVVNGCVRSRNTLENILCELDIAYETKRFDFINSFEIRNDTKKLLKHLEETGQQNEIIKNDIEKIIKLISDEKQIENGKFFNKMCRVVDRTMPDNLSQLVPICFFVVSNLTFHHNDYTLPKIAVDVLFTGVLANTIIYCKVHEAEMLSELTSKLIRHMSWLEQHSKDFGLFVSTVIKELINSINSAEKNIAYNSLTGVRVEKLTSFMYHTNAVFKEIDQVLLGLASTTCSELLTLKDCMKDIQVECMKCDKVVKDMKEALFYAEETQSFARIDVVVMKEVCQTLLNIFQVLANTNERVHSQGDLFDSSLSKTIERFEFSRKLYKWKYRVAGAIVGSVFTGSVLGTLVGVCATHLGTYCTSYSKSRTDIILKKVHADAQKITDTADSSLDTMGGIVNRLQDQFELACKNNRTRTETGVRVKKQVDEMIYKIYLLQKELDLMKKIAKSNERYIKKIMRLENVVDLLNL</sequence>